<dbReference type="Proteomes" id="UP000319191">
    <property type="component" value="Unassembled WGS sequence"/>
</dbReference>
<sequence length="86" mass="9546">MRQRIYEGTWEEIAVCASELKGRKVRLIVLDAISGEEKTPPSNSLAEVLKGKVGIIEGASPDLSTQTGEKFAELMQEKQLKREELS</sequence>
<reference evidence="1 2" key="1">
    <citation type="submission" date="2019-01" db="EMBL/GenBank/DDBJ databases">
        <title>Coherence of Microcystis species and biogeography revealed through population genomics.</title>
        <authorList>
            <person name="Perez-Carrascal O.M."/>
            <person name="Terrat Y."/>
            <person name="Giani A."/>
            <person name="Fortin N."/>
            <person name="Tromas N."/>
            <person name="Shapiro B.J."/>
        </authorList>
    </citation>
    <scope>NUCLEOTIDE SEQUENCE [LARGE SCALE GENOMIC DNA]</scope>
    <source>
        <strain evidence="1">Mn_MB_F_20050700_S1D</strain>
    </source>
</reference>
<proteinExistence type="predicted"/>
<comment type="caution">
    <text evidence="1">The sequence shown here is derived from an EMBL/GenBank/DDBJ whole genome shotgun (WGS) entry which is preliminary data.</text>
</comment>
<organism evidence="1 2">
    <name type="scientific">Microcystis novacekii Mn_MB_F_20050700_S1D</name>
    <dbReference type="NCBI Taxonomy" id="2486266"/>
    <lineage>
        <taxon>Bacteria</taxon>
        <taxon>Bacillati</taxon>
        <taxon>Cyanobacteriota</taxon>
        <taxon>Cyanophyceae</taxon>
        <taxon>Oscillatoriophycideae</taxon>
        <taxon>Chroococcales</taxon>
        <taxon>Microcystaceae</taxon>
        <taxon>Microcystis</taxon>
    </lineage>
</organism>
<accession>A0A552IZ01</accession>
<evidence type="ECO:0000313" key="2">
    <source>
        <dbReference type="Proteomes" id="UP000319191"/>
    </source>
</evidence>
<evidence type="ECO:0000313" key="1">
    <source>
        <dbReference type="EMBL" id="TRU88693.1"/>
    </source>
</evidence>
<protein>
    <submittedName>
        <fullName evidence="1">Uncharacterized protein</fullName>
    </submittedName>
</protein>
<name>A0A552IZ01_9CHRO</name>
<gene>
    <name evidence="1" type="ORF">EWV54_10100</name>
</gene>
<dbReference type="EMBL" id="SFAV01000132">
    <property type="protein sequence ID" value="TRU88693.1"/>
    <property type="molecule type" value="Genomic_DNA"/>
</dbReference>
<dbReference type="AlphaFoldDB" id="A0A552IZ01"/>